<dbReference type="InterPro" id="IPR054738">
    <property type="entry name" value="Siphovirus-type_tail_C"/>
</dbReference>
<evidence type="ECO:0000313" key="3">
    <source>
        <dbReference type="Proteomes" id="UP000680045"/>
    </source>
</evidence>
<comment type="caution">
    <text evidence="2">The sequence shown here is derived from an EMBL/GenBank/DDBJ whole genome shotgun (WGS) entry which is preliminary data.</text>
</comment>
<organism evidence="2 3">
    <name type="scientific">Peribacillus frigoritolerans</name>
    <dbReference type="NCBI Taxonomy" id="450367"/>
    <lineage>
        <taxon>Bacteria</taxon>
        <taxon>Bacillati</taxon>
        <taxon>Bacillota</taxon>
        <taxon>Bacilli</taxon>
        <taxon>Bacillales</taxon>
        <taxon>Bacillaceae</taxon>
        <taxon>Peribacillus</taxon>
    </lineage>
</organism>
<protein>
    <submittedName>
        <fullName evidence="2">Phage tail family protein</fullName>
    </submittedName>
</protein>
<accession>A0A941J842</accession>
<dbReference type="EMBL" id="JAGTPW010000093">
    <property type="protein sequence ID" value="MBR8646335.1"/>
    <property type="molecule type" value="Genomic_DNA"/>
</dbReference>
<feature type="domain" description="Siphovirus-type tail component C-terminal" evidence="1">
    <location>
        <begin position="38"/>
        <end position="116"/>
    </location>
</feature>
<evidence type="ECO:0000259" key="1">
    <source>
        <dbReference type="Pfam" id="PF22768"/>
    </source>
</evidence>
<proteinExistence type="predicted"/>
<sequence length="121" mass="13408">MWPLEITKGYEFATLKSGEIVPVTNDGDVSGRYVLFSLGAEATDPEVYNVITQEFFRFKGSFEAGTKFKLVTTHGQKEAIMTDPNGIETNAMPLRDPNSTFLQLEKGDNYFQVKATTGIGM</sequence>
<dbReference type="AlphaFoldDB" id="A0A941J842"/>
<reference evidence="2" key="1">
    <citation type="submission" date="2021-04" db="EMBL/GenBank/DDBJ databases">
        <title>Whole genome sequencing of Enterococci isolates from hospitalized patients.</title>
        <authorList>
            <person name="Ogoti B.M."/>
            <person name="Onyambu F.G."/>
        </authorList>
    </citation>
    <scope>NUCLEOTIDE SEQUENCE</scope>
    <source>
        <strain evidence="2">242</strain>
    </source>
</reference>
<name>A0A941J842_9BACI</name>
<evidence type="ECO:0000313" key="2">
    <source>
        <dbReference type="EMBL" id="MBR8646335.1"/>
    </source>
</evidence>
<dbReference type="Proteomes" id="UP000680045">
    <property type="component" value="Unassembled WGS sequence"/>
</dbReference>
<dbReference type="Pfam" id="PF22768">
    <property type="entry name" value="SPP1_Dit"/>
    <property type="match status" value="1"/>
</dbReference>
<gene>
    <name evidence="2" type="ORF">KEH51_29105</name>
</gene>